<evidence type="ECO:0000256" key="3">
    <source>
        <dbReference type="ARBA" id="ARBA00022692"/>
    </source>
</evidence>
<dbReference type="AlphaFoldDB" id="A0A0W0F984"/>
<dbReference type="Proteomes" id="UP000054988">
    <property type="component" value="Unassembled WGS sequence"/>
</dbReference>
<evidence type="ECO:0000256" key="4">
    <source>
        <dbReference type="ARBA" id="ARBA00022989"/>
    </source>
</evidence>
<feature type="compositionally biased region" description="Acidic residues" evidence="7">
    <location>
        <begin position="155"/>
        <end position="165"/>
    </location>
</feature>
<evidence type="ECO:0000259" key="9">
    <source>
        <dbReference type="Pfam" id="PF09402"/>
    </source>
</evidence>
<feature type="compositionally biased region" description="Polar residues" evidence="7">
    <location>
        <begin position="199"/>
        <end position="211"/>
    </location>
</feature>
<dbReference type="GO" id="GO:0034399">
    <property type="term" value="C:nuclear periphery"/>
    <property type="evidence" value="ECO:0007669"/>
    <property type="project" value="TreeGrafter"/>
</dbReference>
<comment type="subcellular location">
    <subcellularLocation>
        <location evidence="1">Nucleus inner membrane</location>
    </subcellularLocation>
</comment>
<dbReference type="GO" id="GO:0071763">
    <property type="term" value="P:nuclear membrane organization"/>
    <property type="evidence" value="ECO:0007669"/>
    <property type="project" value="TreeGrafter"/>
</dbReference>
<reference evidence="11 12" key="1">
    <citation type="submission" date="2015-12" db="EMBL/GenBank/DDBJ databases">
        <title>Draft genome sequence of Moniliophthora roreri, the causal agent of frosty pod rot of cacao.</title>
        <authorList>
            <person name="Aime M.C."/>
            <person name="Diaz-Valderrama J.R."/>
            <person name="Kijpornyongpan T."/>
            <person name="Phillips-Mora W."/>
        </authorList>
    </citation>
    <scope>NUCLEOTIDE SEQUENCE [LARGE SCALE GENOMIC DNA]</scope>
    <source>
        <strain evidence="11 12">MCA 2952</strain>
    </source>
</reference>
<dbReference type="InterPro" id="IPR018996">
    <property type="entry name" value="Man1/Src1-like_C"/>
</dbReference>
<name>A0A0W0F984_MONRR</name>
<dbReference type="InterPro" id="IPR041885">
    <property type="entry name" value="MAN1_winged_helix_dom"/>
</dbReference>
<evidence type="ECO:0000256" key="6">
    <source>
        <dbReference type="ARBA" id="ARBA00023242"/>
    </source>
</evidence>
<evidence type="ECO:0000313" key="12">
    <source>
        <dbReference type="Proteomes" id="UP000054988"/>
    </source>
</evidence>
<accession>A0A0W0F984</accession>
<feature type="domain" description="Man1/Src1-like C-terminal" evidence="9">
    <location>
        <begin position="384"/>
        <end position="780"/>
    </location>
</feature>
<keyword evidence="3 8" id="KW-0812">Transmembrane</keyword>
<dbReference type="PANTHER" id="PTHR47808">
    <property type="entry name" value="INNER NUCLEAR MEMBRANE PROTEIN HEH2-RELATED"/>
    <property type="match status" value="1"/>
</dbReference>
<dbReference type="Pfam" id="PF09402">
    <property type="entry name" value="MSC"/>
    <property type="match status" value="1"/>
</dbReference>
<dbReference type="GO" id="GO:0005637">
    <property type="term" value="C:nuclear inner membrane"/>
    <property type="evidence" value="ECO:0007669"/>
    <property type="project" value="UniProtKB-SubCell"/>
</dbReference>
<keyword evidence="5 8" id="KW-0472">Membrane</keyword>
<dbReference type="InterPro" id="IPR025856">
    <property type="entry name" value="HeH/LEM_domain"/>
</dbReference>
<protein>
    <recommendedName>
        <fullName evidence="13">Man1/Src1 C-terminal domain-containing protein</fullName>
    </recommendedName>
</protein>
<dbReference type="PANTHER" id="PTHR47808:SF2">
    <property type="entry name" value="LEM DOMAIN-CONTAINING PROTEIN 2"/>
    <property type="match status" value="1"/>
</dbReference>
<feature type="transmembrane region" description="Helical" evidence="8">
    <location>
        <begin position="660"/>
        <end position="678"/>
    </location>
</feature>
<dbReference type="CDD" id="cd12935">
    <property type="entry name" value="LEM_like"/>
    <property type="match status" value="1"/>
</dbReference>
<proteinExistence type="predicted"/>
<evidence type="ECO:0000256" key="7">
    <source>
        <dbReference type="SAM" id="MobiDB-lite"/>
    </source>
</evidence>
<dbReference type="EMBL" id="LATX01002203">
    <property type="protein sequence ID" value="KTB32817.1"/>
    <property type="molecule type" value="Genomic_DNA"/>
</dbReference>
<sequence>MSRLSAAQVIALGEYLEPDFDPATLTISQLLGILGFHNIVYPTPYSKPKLVQLFNDEVKRRASKFKKERLKKENSIASDDGITDGLTGEPLSKRKARCSTTAVRRSSRRLSKALEEEEQDPSPPRPEPPKRRRSSAAPRLGGPSKQVPPPIEPTVQEESEPEDEGLPIRKIGRTKKTADVAVANRRVSQPEDSGWEDNNIFQSGAESSSPARPSPVKVKARRSSAAPRKSRKSMSAPPSSPSRNEHQPPPLSPPQFKFEPELPAFPKFRTPTSSKKSGGEKPPNISPSPPKLVQESVVVQDSPPPEEPVTEPLEALDEESEEEAVPEGEEAAIEGNHGPDMNQVIAVQKRIAEGGHVITPPAIDDALIDEVKPVPLFLRLIYFLVLSALSYAVYEYKAESASIGYCDPGSSTNTALEHLRTTRAAVEACNTENRTVLHEGDVNSPPCPLPSLWPIAALPDSCTPCPEHAICSGHAIACEKPYILKPPLLLSFLPPVTDPTAINLSTSLKPEEMAWKVLSQITDGLPGFGSVGIVPSCEEDPRRKKHIGALGKAIELALAQERGTRLCFGDRERSVKEEDGGEARRWGLPLSDLRARFRPSGDASHTSPNFDDIFQEAVQQLVQWGGMLLSEDSKGETYLAHRSPMMTWDCQLKVKSREVWAEWQMTVFGIFALIALYYTSRYRRTRQKAERSRVASLVQVALETLRHQETVHHIDPVSAPQPYLSSLQLRDLVLQEEHSVSMRARLWEKVEKVVEGNANVRTNMEEVSGGDEMRVWRWVGATGGPVTPMKLDYGTSGYEEHVQDESLHR</sequence>
<dbReference type="GO" id="GO:0003682">
    <property type="term" value="F:chromatin binding"/>
    <property type="evidence" value="ECO:0007669"/>
    <property type="project" value="InterPro"/>
</dbReference>
<organism evidence="11 12">
    <name type="scientific">Moniliophthora roreri</name>
    <name type="common">Frosty pod rot fungus</name>
    <name type="synonym">Monilia roreri</name>
    <dbReference type="NCBI Taxonomy" id="221103"/>
    <lineage>
        <taxon>Eukaryota</taxon>
        <taxon>Fungi</taxon>
        <taxon>Dikarya</taxon>
        <taxon>Basidiomycota</taxon>
        <taxon>Agaricomycotina</taxon>
        <taxon>Agaricomycetes</taxon>
        <taxon>Agaricomycetidae</taxon>
        <taxon>Agaricales</taxon>
        <taxon>Marasmiineae</taxon>
        <taxon>Marasmiaceae</taxon>
        <taxon>Moniliophthora</taxon>
    </lineage>
</organism>
<gene>
    <name evidence="11" type="ORF">WG66_14620</name>
</gene>
<dbReference type="eggNOG" id="ENOG502QVG5">
    <property type="taxonomic scope" value="Eukaryota"/>
</dbReference>
<comment type="caution">
    <text evidence="11">The sequence shown here is derived from an EMBL/GenBank/DDBJ whole genome shotgun (WGS) entry which is preliminary data.</text>
</comment>
<feature type="compositionally biased region" description="Basic residues" evidence="7">
    <location>
        <begin position="218"/>
        <end position="232"/>
    </location>
</feature>
<evidence type="ECO:0008006" key="13">
    <source>
        <dbReference type="Google" id="ProtNLM"/>
    </source>
</evidence>
<keyword evidence="4 8" id="KW-1133">Transmembrane helix</keyword>
<feature type="domain" description="HeH/LEM" evidence="10">
    <location>
        <begin position="22"/>
        <end position="56"/>
    </location>
</feature>
<dbReference type="Pfam" id="PF12949">
    <property type="entry name" value="HeH"/>
    <property type="match status" value="1"/>
</dbReference>
<dbReference type="Gene3D" id="1.10.10.1180">
    <property type="entry name" value="MAN1, winged-helix domain"/>
    <property type="match status" value="1"/>
</dbReference>
<evidence type="ECO:0000256" key="5">
    <source>
        <dbReference type="ARBA" id="ARBA00023136"/>
    </source>
</evidence>
<evidence type="ECO:0000256" key="2">
    <source>
        <dbReference type="ARBA" id="ARBA00022553"/>
    </source>
</evidence>
<dbReference type="GO" id="GO:0005783">
    <property type="term" value="C:endoplasmic reticulum"/>
    <property type="evidence" value="ECO:0007669"/>
    <property type="project" value="TreeGrafter"/>
</dbReference>
<evidence type="ECO:0000256" key="8">
    <source>
        <dbReference type="SAM" id="Phobius"/>
    </source>
</evidence>
<feature type="compositionally biased region" description="Acidic residues" evidence="7">
    <location>
        <begin position="314"/>
        <end position="332"/>
    </location>
</feature>
<dbReference type="InterPro" id="IPR044780">
    <property type="entry name" value="Heh2/Src1"/>
</dbReference>
<evidence type="ECO:0000313" key="11">
    <source>
        <dbReference type="EMBL" id="KTB32817.1"/>
    </source>
</evidence>
<keyword evidence="2" id="KW-0597">Phosphoprotein</keyword>
<evidence type="ECO:0000259" key="10">
    <source>
        <dbReference type="Pfam" id="PF12949"/>
    </source>
</evidence>
<keyword evidence="6" id="KW-0539">Nucleus</keyword>
<feature type="region of interest" description="Disordered" evidence="7">
    <location>
        <begin position="70"/>
        <end position="338"/>
    </location>
</feature>
<evidence type="ECO:0000256" key="1">
    <source>
        <dbReference type="ARBA" id="ARBA00004540"/>
    </source>
</evidence>